<accession>A0A1H5DKH0</accession>
<reference evidence="1 2" key="1">
    <citation type="submission" date="2016-10" db="EMBL/GenBank/DDBJ databases">
        <authorList>
            <person name="de Groot N.N."/>
        </authorList>
    </citation>
    <scope>NUCLEOTIDE SEQUENCE [LARGE SCALE GENOMIC DNA]</scope>
    <source>
        <strain evidence="1 2">BS3655</strain>
    </source>
</reference>
<dbReference type="RefSeq" id="WP_074877110.1">
    <property type="nucleotide sequence ID" value="NZ_FNTF01000002.1"/>
</dbReference>
<evidence type="ECO:0000313" key="2">
    <source>
        <dbReference type="Proteomes" id="UP000183114"/>
    </source>
</evidence>
<dbReference type="AlphaFoldDB" id="A0A1H5DKH0"/>
<dbReference type="EMBL" id="FNTF01000002">
    <property type="protein sequence ID" value="SED79415.1"/>
    <property type="molecule type" value="Genomic_DNA"/>
</dbReference>
<organism evidence="1 2">
    <name type="scientific">Pseudomonas frederiksbergensis</name>
    <dbReference type="NCBI Taxonomy" id="104087"/>
    <lineage>
        <taxon>Bacteria</taxon>
        <taxon>Pseudomonadati</taxon>
        <taxon>Pseudomonadota</taxon>
        <taxon>Gammaproteobacteria</taxon>
        <taxon>Pseudomonadales</taxon>
        <taxon>Pseudomonadaceae</taxon>
        <taxon>Pseudomonas</taxon>
    </lineage>
</organism>
<proteinExistence type="predicted"/>
<name>A0A1H5DKH0_9PSED</name>
<sequence length="118" mass="12979">MPGKKTPAEDQSPVQLSTWDDEVTEKSLDAEAFASPPELTNAELVHLRVRVIALENLVIALLTQGSDQQLAVAREMAAYISPRPGFTQHPLTIHAAAQMNDCVDRAERFRKRSPSSQA</sequence>
<protein>
    <submittedName>
        <fullName evidence="1">Uncharacterized protein</fullName>
    </submittedName>
</protein>
<evidence type="ECO:0000313" key="1">
    <source>
        <dbReference type="EMBL" id="SED79415.1"/>
    </source>
</evidence>
<gene>
    <name evidence="1" type="ORF">SAMN04490185_4208</name>
</gene>
<dbReference type="Proteomes" id="UP000183114">
    <property type="component" value="Unassembled WGS sequence"/>
</dbReference>